<reference evidence="2" key="1">
    <citation type="submission" date="2022-03" db="EMBL/GenBank/DDBJ databases">
        <authorList>
            <person name="Alioto T."/>
            <person name="Alioto T."/>
            <person name="Gomez Garrido J."/>
        </authorList>
    </citation>
    <scope>NUCLEOTIDE SEQUENCE</scope>
</reference>
<accession>A0AAD1TDG4</accession>
<feature type="compositionally biased region" description="Polar residues" evidence="1">
    <location>
        <begin position="207"/>
        <end position="220"/>
    </location>
</feature>
<evidence type="ECO:0000313" key="3">
    <source>
        <dbReference type="Proteomes" id="UP001295444"/>
    </source>
</evidence>
<gene>
    <name evidence="2" type="ORF">PECUL_23A025245</name>
</gene>
<dbReference type="PANTHER" id="PTHR21301">
    <property type="entry name" value="REVERSE TRANSCRIPTASE"/>
    <property type="match status" value="1"/>
</dbReference>
<sequence length="238" mass="26582">LQTATILSKSERLALKELKSLDNIIIKPADKGGNIVLLNRQEYINMCMIHLDDKSCYRTLPSDLTNTFLSELNILLADAKTQQVITVDEQKFLIPHPNPTVATFYCLPKVHKGTRPPPGRPIVSGNNSLTERLDKILHAMDVLLQGWKIIHGVAILSCSLGNNESNPYSLYGWVTKDQLSCQWEVLSEGNQKWSDIQECEGLVPRQLQSSTEVKQSNTGRNKGEGDIGTKKTLKAMKK</sequence>
<protein>
    <submittedName>
        <fullName evidence="2">Uncharacterized protein</fullName>
    </submittedName>
</protein>
<feature type="non-terminal residue" evidence="2">
    <location>
        <position position="1"/>
    </location>
</feature>
<dbReference type="AlphaFoldDB" id="A0AAD1TDG4"/>
<feature type="region of interest" description="Disordered" evidence="1">
    <location>
        <begin position="207"/>
        <end position="238"/>
    </location>
</feature>
<name>A0AAD1TDG4_PELCU</name>
<keyword evidence="3" id="KW-1185">Reference proteome</keyword>
<evidence type="ECO:0000313" key="2">
    <source>
        <dbReference type="EMBL" id="CAH2324683.1"/>
    </source>
</evidence>
<proteinExistence type="predicted"/>
<dbReference type="EMBL" id="OW240923">
    <property type="protein sequence ID" value="CAH2324683.1"/>
    <property type="molecule type" value="Genomic_DNA"/>
</dbReference>
<dbReference type="PANTHER" id="PTHR21301:SF10">
    <property type="entry name" value="REVERSE TRANSCRIPTASE DOMAIN-CONTAINING PROTEIN"/>
    <property type="match status" value="1"/>
</dbReference>
<organism evidence="2 3">
    <name type="scientific">Pelobates cultripes</name>
    <name type="common">Western spadefoot toad</name>
    <dbReference type="NCBI Taxonomy" id="61616"/>
    <lineage>
        <taxon>Eukaryota</taxon>
        <taxon>Metazoa</taxon>
        <taxon>Chordata</taxon>
        <taxon>Craniata</taxon>
        <taxon>Vertebrata</taxon>
        <taxon>Euteleostomi</taxon>
        <taxon>Amphibia</taxon>
        <taxon>Batrachia</taxon>
        <taxon>Anura</taxon>
        <taxon>Pelobatoidea</taxon>
        <taxon>Pelobatidae</taxon>
        <taxon>Pelobates</taxon>
    </lineage>
</organism>
<dbReference type="Proteomes" id="UP001295444">
    <property type="component" value="Chromosome 12"/>
</dbReference>
<evidence type="ECO:0000256" key="1">
    <source>
        <dbReference type="SAM" id="MobiDB-lite"/>
    </source>
</evidence>